<dbReference type="Gene3D" id="3.90.1150.10">
    <property type="entry name" value="Aspartate Aminotransferase, domain 1"/>
    <property type="match status" value="1"/>
</dbReference>
<dbReference type="InterPro" id="IPR001917">
    <property type="entry name" value="Aminotrans_II_pyridoxalP_BS"/>
</dbReference>
<dbReference type="GO" id="GO:0009102">
    <property type="term" value="P:biotin biosynthetic process"/>
    <property type="evidence" value="ECO:0007669"/>
    <property type="project" value="UniProtKB-UniRule"/>
</dbReference>
<evidence type="ECO:0000256" key="4">
    <source>
        <dbReference type="ARBA" id="ARBA00011738"/>
    </source>
</evidence>
<dbReference type="UniPathway" id="UPA00078"/>
<dbReference type="Pfam" id="PF00155">
    <property type="entry name" value="Aminotran_1_2"/>
    <property type="match status" value="1"/>
</dbReference>
<comment type="pathway">
    <text evidence="2 10">Cofactor biosynthesis; biotin biosynthesis.</text>
</comment>
<dbReference type="GO" id="GO:0030170">
    <property type="term" value="F:pyridoxal phosphate binding"/>
    <property type="evidence" value="ECO:0007669"/>
    <property type="project" value="InterPro"/>
</dbReference>
<dbReference type="InterPro" id="IPR004839">
    <property type="entry name" value="Aminotransferase_I/II_large"/>
</dbReference>
<keyword evidence="13" id="KW-1185">Reference proteome</keyword>
<protein>
    <recommendedName>
        <fullName evidence="10">8-amino-7-ketopelargonate synthase</fullName>
        <ecNumber evidence="10">2.3.1.47</ecNumber>
    </recommendedName>
</protein>
<evidence type="ECO:0000256" key="6">
    <source>
        <dbReference type="ARBA" id="ARBA00022756"/>
    </source>
</evidence>
<comment type="similarity">
    <text evidence="3 10">Belongs to the class-II pyridoxal-phosphate-dependent aminotransferase family. BioF subfamily.</text>
</comment>
<dbReference type="NCBIfam" id="TIGR00858">
    <property type="entry name" value="bioF"/>
    <property type="match status" value="1"/>
</dbReference>
<comment type="subunit">
    <text evidence="4 10">Homodimer.</text>
</comment>
<dbReference type="InterPro" id="IPR004723">
    <property type="entry name" value="AONS_Archaea/Proteobacteria"/>
</dbReference>
<dbReference type="OrthoDB" id="9807157at2"/>
<evidence type="ECO:0000256" key="5">
    <source>
        <dbReference type="ARBA" id="ARBA00022679"/>
    </source>
</evidence>
<sequence>MNYENLFAQKIQEIKKANLFRTIPEITAGAEKYITIEGKKCLNLASNNYLGLSLNEKLKTESIKAINKYGCSSSASRIVTGNYSLYTILEEEIAKFKGYEKGLILGSGYVANLSIISAICDNKWIVFSDRLNHASIIDGIKLSGAKHVRYKHNDMDHLRYSLKKYDKDVKKLIVTDTVFSMDGDTANLIEIVKLAKDYQAIVMVDEAHATGIFGKGRGLVHELGMEKEIDINMGTFSKGLGSFGAYVCASKTIIEYLINKSRGFIFSTSLPPSVIGANLAAIELLKNNYSLGLKLINISEIVRKSLASLGFNTLNSSTQIIPVIIGDRKKLFMAKDFLIKKGVFAAAIRPPSVPINTERLRISLRADLTDDELNLIIQAFKELSQCL</sequence>
<feature type="modified residue" description="N6-(pyridoxal phosphate)lysine" evidence="9">
    <location>
        <position position="238"/>
    </location>
</feature>
<dbReference type="Gene3D" id="3.40.640.10">
    <property type="entry name" value="Type I PLP-dependent aspartate aminotransferase-like (Major domain)"/>
    <property type="match status" value="1"/>
</dbReference>
<evidence type="ECO:0000259" key="11">
    <source>
        <dbReference type="Pfam" id="PF00155"/>
    </source>
</evidence>
<evidence type="ECO:0000313" key="13">
    <source>
        <dbReference type="Proteomes" id="UP000322876"/>
    </source>
</evidence>
<dbReference type="PROSITE" id="PS00599">
    <property type="entry name" value="AA_TRANSFER_CLASS_2"/>
    <property type="match status" value="1"/>
</dbReference>
<evidence type="ECO:0000256" key="2">
    <source>
        <dbReference type="ARBA" id="ARBA00004746"/>
    </source>
</evidence>
<comment type="catalytic activity">
    <reaction evidence="8 10">
        <text>6-carboxyhexanoyl-[ACP] + L-alanine + H(+) = (8S)-8-amino-7-oxononanoate + holo-[ACP] + CO2</text>
        <dbReference type="Rhea" id="RHEA:42288"/>
        <dbReference type="Rhea" id="RHEA-COMP:9685"/>
        <dbReference type="Rhea" id="RHEA-COMP:9955"/>
        <dbReference type="ChEBI" id="CHEBI:15378"/>
        <dbReference type="ChEBI" id="CHEBI:16526"/>
        <dbReference type="ChEBI" id="CHEBI:57972"/>
        <dbReference type="ChEBI" id="CHEBI:64479"/>
        <dbReference type="ChEBI" id="CHEBI:78846"/>
        <dbReference type="ChEBI" id="CHEBI:149468"/>
        <dbReference type="EC" id="2.3.1.47"/>
    </reaction>
</comment>
<name>A0A5A8F652_9BACT</name>
<comment type="caution">
    <text evidence="12">The sequence shown here is derived from an EMBL/GenBank/DDBJ whole genome shotgun (WGS) entry which is preliminary data.</text>
</comment>
<reference evidence="12 13" key="1">
    <citation type="submission" date="2019-06" db="EMBL/GenBank/DDBJ databases">
        <title>Genomic insights into carbon and energy metabolism of Deferribacter autotrophicus revealed new metabolic traits in the phylum Deferribacteres.</title>
        <authorList>
            <person name="Slobodkin A.I."/>
            <person name="Slobodkina G.B."/>
            <person name="Allioux M."/>
            <person name="Alain K."/>
            <person name="Jebbar M."/>
            <person name="Shadrin V."/>
            <person name="Kublanov I.V."/>
            <person name="Toshchakov S.V."/>
            <person name="Bonch-Osmolovskaya E.A."/>
        </authorList>
    </citation>
    <scope>NUCLEOTIDE SEQUENCE [LARGE SCALE GENOMIC DNA]</scope>
    <source>
        <strain evidence="12 13">SL50</strain>
    </source>
</reference>
<dbReference type="InterPro" id="IPR015422">
    <property type="entry name" value="PyrdxlP-dep_Trfase_small"/>
</dbReference>
<dbReference type="AlphaFoldDB" id="A0A5A8F652"/>
<comment type="function">
    <text evidence="10">Catalyzes the decarboxylative condensation of pimeloyl-[acyl-carrier protein] and L-alanine to produce 8-amino-7-oxononanoate (AON), [acyl-carrier protein], and carbon dioxide.</text>
</comment>
<dbReference type="PANTHER" id="PTHR13693">
    <property type="entry name" value="CLASS II AMINOTRANSFERASE/8-AMINO-7-OXONONANOATE SYNTHASE"/>
    <property type="match status" value="1"/>
</dbReference>
<dbReference type="PANTHER" id="PTHR13693:SF100">
    <property type="entry name" value="8-AMINO-7-OXONONANOATE SYNTHASE"/>
    <property type="match status" value="1"/>
</dbReference>
<dbReference type="GO" id="GO:0008710">
    <property type="term" value="F:8-amino-7-oxononanoate synthase activity"/>
    <property type="evidence" value="ECO:0007669"/>
    <property type="project" value="UniProtKB-UniRule"/>
</dbReference>
<gene>
    <name evidence="12" type="primary">bioF</name>
    <name evidence="12" type="ORF">FHQ18_00875</name>
</gene>
<feature type="domain" description="Aminotransferase class I/classII large" evidence="11">
    <location>
        <begin position="40"/>
        <end position="379"/>
    </location>
</feature>
<keyword evidence="5 10" id="KW-0808">Transferase</keyword>
<proteinExistence type="inferred from homology"/>
<evidence type="ECO:0000256" key="7">
    <source>
        <dbReference type="ARBA" id="ARBA00022898"/>
    </source>
</evidence>
<evidence type="ECO:0000256" key="8">
    <source>
        <dbReference type="ARBA" id="ARBA00047715"/>
    </source>
</evidence>
<accession>A0A5A8F652</accession>
<dbReference type="EMBL" id="VFJB01000001">
    <property type="protein sequence ID" value="KAA0259586.1"/>
    <property type="molecule type" value="Genomic_DNA"/>
</dbReference>
<keyword evidence="12" id="KW-0012">Acyltransferase</keyword>
<dbReference type="CDD" id="cd06454">
    <property type="entry name" value="KBL_like"/>
    <property type="match status" value="1"/>
</dbReference>
<dbReference type="InterPro" id="IPR015424">
    <property type="entry name" value="PyrdxlP-dep_Trfase"/>
</dbReference>
<dbReference type="InterPro" id="IPR050087">
    <property type="entry name" value="AON_synthase_class-II"/>
</dbReference>
<organism evidence="12 13">
    <name type="scientific">Deferribacter autotrophicus</name>
    <dbReference type="NCBI Taxonomy" id="500465"/>
    <lineage>
        <taxon>Bacteria</taxon>
        <taxon>Pseudomonadati</taxon>
        <taxon>Deferribacterota</taxon>
        <taxon>Deferribacteres</taxon>
        <taxon>Deferribacterales</taxon>
        <taxon>Deferribacteraceae</taxon>
        <taxon>Deferribacter</taxon>
    </lineage>
</organism>
<dbReference type="InterPro" id="IPR015421">
    <property type="entry name" value="PyrdxlP-dep_Trfase_major"/>
</dbReference>
<keyword evidence="6" id="KW-0093">Biotin biosynthesis</keyword>
<comment type="cofactor">
    <cofactor evidence="1 9 10">
        <name>pyridoxal 5'-phosphate</name>
        <dbReference type="ChEBI" id="CHEBI:597326"/>
    </cofactor>
</comment>
<evidence type="ECO:0000256" key="9">
    <source>
        <dbReference type="PIRSR" id="PIRSR604723-51"/>
    </source>
</evidence>
<keyword evidence="7 9" id="KW-0663">Pyridoxal phosphate</keyword>
<evidence type="ECO:0000313" key="12">
    <source>
        <dbReference type="EMBL" id="KAA0259586.1"/>
    </source>
</evidence>
<evidence type="ECO:0000256" key="1">
    <source>
        <dbReference type="ARBA" id="ARBA00001933"/>
    </source>
</evidence>
<evidence type="ECO:0000256" key="10">
    <source>
        <dbReference type="RuleBase" id="RU003693"/>
    </source>
</evidence>
<dbReference type="EC" id="2.3.1.47" evidence="10"/>
<dbReference type="SUPFAM" id="SSF53383">
    <property type="entry name" value="PLP-dependent transferases"/>
    <property type="match status" value="1"/>
</dbReference>
<evidence type="ECO:0000256" key="3">
    <source>
        <dbReference type="ARBA" id="ARBA00010008"/>
    </source>
</evidence>
<dbReference type="Proteomes" id="UP000322876">
    <property type="component" value="Unassembled WGS sequence"/>
</dbReference>